<evidence type="ECO:0000256" key="1">
    <source>
        <dbReference type="SAM" id="Phobius"/>
    </source>
</evidence>
<keyword evidence="1" id="KW-1133">Transmembrane helix</keyword>
<proteinExistence type="predicted"/>
<evidence type="ECO:0000313" key="2">
    <source>
        <dbReference type="EMBL" id="PHN01637.1"/>
    </source>
</evidence>
<feature type="transmembrane region" description="Helical" evidence="1">
    <location>
        <begin position="101"/>
        <end position="125"/>
    </location>
</feature>
<protein>
    <submittedName>
        <fullName evidence="2">Uncharacterized protein</fullName>
    </submittedName>
</protein>
<keyword evidence="3" id="KW-1185">Reference proteome</keyword>
<keyword evidence="1" id="KW-0472">Membrane</keyword>
<comment type="caution">
    <text evidence="2">The sequence shown here is derived from an EMBL/GenBank/DDBJ whole genome shotgun (WGS) entry which is preliminary data.</text>
</comment>
<dbReference type="EMBL" id="PDUD01000051">
    <property type="protein sequence ID" value="PHN01637.1"/>
    <property type="molecule type" value="Genomic_DNA"/>
</dbReference>
<dbReference type="Proteomes" id="UP000223913">
    <property type="component" value="Unassembled WGS sequence"/>
</dbReference>
<name>A0A2D0MZJ2_FLAN2</name>
<sequence>MYYLLIIAVGVLFIGGYRALSRSSWSLPLSVVRICRYVHFITLAAGIGWLYLVLFRKTKFSVDVLNQLILLLPLITAFLLASLEKEKLSRNERLYFRTFQIIPLGGLLVLMIPFLGLSLLFYLLFPGGTVYYEDENIRIEQTFYGVLAMRYPPDVYQKRGPFVTRLTTKIYCPGSVDEVKVQRTGKSYRIYYLTEDHPQETCLKDIQL</sequence>
<feature type="transmembrane region" description="Helical" evidence="1">
    <location>
        <begin position="62"/>
        <end position="81"/>
    </location>
</feature>
<keyword evidence="1" id="KW-0812">Transmembrane</keyword>
<feature type="transmembrane region" description="Helical" evidence="1">
    <location>
        <begin position="37"/>
        <end position="55"/>
    </location>
</feature>
<organism evidence="2 3">
    <name type="scientific">Flavilitoribacter nigricans (strain ATCC 23147 / DSM 23189 / NBRC 102662 / NCIMB 1420 / SS-2)</name>
    <name type="common">Lewinella nigricans</name>
    <dbReference type="NCBI Taxonomy" id="1122177"/>
    <lineage>
        <taxon>Bacteria</taxon>
        <taxon>Pseudomonadati</taxon>
        <taxon>Bacteroidota</taxon>
        <taxon>Saprospiria</taxon>
        <taxon>Saprospirales</taxon>
        <taxon>Lewinellaceae</taxon>
        <taxon>Flavilitoribacter</taxon>
    </lineage>
</organism>
<evidence type="ECO:0000313" key="3">
    <source>
        <dbReference type="Proteomes" id="UP000223913"/>
    </source>
</evidence>
<gene>
    <name evidence="2" type="ORF">CRP01_36070</name>
</gene>
<reference evidence="2 3" key="1">
    <citation type="submission" date="2017-10" db="EMBL/GenBank/DDBJ databases">
        <title>The draft genome sequence of Lewinella nigricans NBRC 102662.</title>
        <authorList>
            <person name="Wang K."/>
        </authorList>
    </citation>
    <scope>NUCLEOTIDE SEQUENCE [LARGE SCALE GENOMIC DNA]</scope>
    <source>
        <strain evidence="2 3">NBRC 102662</strain>
    </source>
</reference>
<dbReference type="RefSeq" id="WP_143473695.1">
    <property type="nucleotide sequence ID" value="NZ_PDUD01000051.1"/>
</dbReference>
<dbReference type="AlphaFoldDB" id="A0A2D0MZJ2"/>
<accession>A0A2D0MZJ2</accession>